<gene>
    <name evidence="2" type="ORF">G2W53_039002</name>
</gene>
<evidence type="ECO:0000313" key="3">
    <source>
        <dbReference type="Proteomes" id="UP000634136"/>
    </source>
</evidence>
<dbReference type="EMBL" id="JAAIUW010000012">
    <property type="protein sequence ID" value="KAF7806841.1"/>
    <property type="molecule type" value="Genomic_DNA"/>
</dbReference>
<name>A0A834W5R0_9FABA</name>
<comment type="caution">
    <text evidence="2">The sequence shown here is derived from an EMBL/GenBank/DDBJ whole genome shotgun (WGS) entry which is preliminary data.</text>
</comment>
<feature type="compositionally biased region" description="Low complexity" evidence="1">
    <location>
        <begin position="7"/>
        <end position="19"/>
    </location>
</feature>
<dbReference type="AlphaFoldDB" id="A0A834W5R0"/>
<reference evidence="2" key="1">
    <citation type="submission" date="2020-09" db="EMBL/GenBank/DDBJ databases">
        <title>Genome-Enabled Discovery of Anthraquinone Biosynthesis in Senna tora.</title>
        <authorList>
            <person name="Kang S.-H."/>
            <person name="Pandey R.P."/>
            <person name="Lee C.-M."/>
            <person name="Sim J.-S."/>
            <person name="Jeong J.-T."/>
            <person name="Choi B.-S."/>
            <person name="Jung M."/>
            <person name="Ginzburg D."/>
            <person name="Zhao K."/>
            <person name="Won S.Y."/>
            <person name="Oh T.-J."/>
            <person name="Yu Y."/>
            <person name="Kim N.-H."/>
            <person name="Lee O.R."/>
            <person name="Lee T.-H."/>
            <person name="Bashyal P."/>
            <person name="Kim T.-S."/>
            <person name="Lee W.-H."/>
            <person name="Kawkins C."/>
            <person name="Kim C.-K."/>
            <person name="Kim J.S."/>
            <person name="Ahn B.O."/>
            <person name="Rhee S.Y."/>
            <person name="Sohng J.K."/>
        </authorList>
    </citation>
    <scope>NUCLEOTIDE SEQUENCE</scope>
    <source>
        <tissue evidence="2">Leaf</tissue>
    </source>
</reference>
<accession>A0A834W5R0</accession>
<feature type="region of interest" description="Disordered" evidence="1">
    <location>
        <begin position="1"/>
        <end position="54"/>
    </location>
</feature>
<proteinExistence type="predicted"/>
<evidence type="ECO:0000313" key="2">
    <source>
        <dbReference type="EMBL" id="KAF7806841.1"/>
    </source>
</evidence>
<dbReference type="Proteomes" id="UP000634136">
    <property type="component" value="Unassembled WGS sequence"/>
</dbReference>
<evidence type="ECO:0000256" key="1">
    <source>
        <dbReference type="SAM" id="MobiDB-lite"/>
    </source>
</evidence>
<feature type="compositionally biased region" description="Polar residues" evidence="1">
    <location>
        <begin position="20"/>
        <end position="33"/>
    </location>
</feature>
<protein>
    <submittedName>
        <fullName evidence="2">Zinc finger CCCH domain-containing protein 49-like</fullName>
    </submittedName>
</protein>
<sequence length="54" mass="5460">MVPLGGSNNNSNHQSHNNSGTQTMEGASVQSGTFKGHGIGATVRGGFTTISSIQ</sequence>
<organism evidence="2 3">
    <name type="scientific">Senna tora</name>
    <dbReference type="NCBI Taxonomy" id="362788"/>
    <lineage>
        <taxon>Eukaryota</taxon>
        <taxon>Viridiplantae</taxon>
        <taxon>Streptophyta</taxon>
        <taxon>Embryophyta</taxon>
        <taxon>Tracheophyta</taxon>
        <taxon>Spermatophyta</taxon>
        <taxon>Magnoliopsida</taxon>
        <taxon>eudicotyledons</taxon>
        <taxon>Gunneridae</taxon>
        <taxon>Pentapetalae</taxon>
        <taxon>rosids</taxon>
        <taxon>fabids</taxon>
        <taxon>Fabales</taxon>
        <taxon>Fabaceae</taxon>
        <taxon>Caesalpinioideae</taxon>
        <taxon>Cassia clade</taxon>
        <taxon>Senna</taxon>
    </lineage>
</organism>
<dbReference type="OrthoDB" id="10547270at2759"/>
<keyword evidence="3" id="KW-1185">Reference proteome</keyword>